<evidence type="ECO:0000256" key="3">
    <source>
        <dbReference type="ARBA" id="ARBA00022692"/>
    </source>
</evidence>
<dbReference type="RefSeq" id="WP_257512418.1">
    <property type="nucleotide sequence ID" value="NZ_JANKHG010000018.1"/>
</dbReference>
<feature type="domain" description="Major facilitator superfamily (MFS) profile" evidence="7">
    <location>
        <begin position="29"/>
        <end position="433"/>
    </location>
</feature>
<evidence type="ECO:0000256" key="5">
    <source>
        <dbReference type="ARBA" id="ARBA00023136"/>
    </source>
</evidence>
<keyword evidence="4 6" id="KW-1133">Transmembrane helix</keyword>
<evidence type="ECO:0000259" key="7">
    <source>
        <dbReference type="PROSITE" id="PS50850"/>
    </source>
</evidence>
<evidence type="ECO:0000256" key="1">
    <source>
        <dbReference type="ARBA" id="ARBA00004651"/>
    </source>
</evidence>
<gene>
    <name evidence="8" type="ORF">NSP04_11090</name>
</gene>
<feature type="transmembrane region" description="Helical" evidence="6">
    <location>
        <begin position="273"/>
        <end position="291"/>
    </location>
</feature>
<feature type="transmembrane region" description="Helical" evidence="6">
    <location>
        <begin position="21"/>
        <end position="44"/>
    </location>
</feature>
<organism evidence="8 9">
    <name type="scientific">Limnobacter parvus</name>
    <dbReference type="NCBI Taxonomy" id="2939690"/>
    <lineage>
        <taxon>Bacteria</taxon>
        <taxon>Pseudomonadati</taxon>
        <taxon>Pseudomonadota</taxon>
        <taxon>Betaproteobacteria</taxon>
        <taxon>Burkholderiales</taxon>
        <taxon>Burkholderiaceae</taxon>
        <taxon>Limnobacter</taxon>
    </lineage>
</organism>
<keyword evidence="9" id="KW-1185">Reference proteome</keyword>
<keyword evidence="3 6" id="KW-0812">Transmembrane</keyword>
<dbReference type="Gene3D" id="1.20.1250.20">
    <property type="entry name" value="MFS general substrate transporter like domains"/>
    <property type="match status" value="1"/>
</dbReference>
<feature type="transmembrane region" description="Helical" evidence="6">
    <location>
        <begin position="185"/>
        <end position="208"/>
    </location>
</feature>
<feature type="transmembrane region" description="Helical" evidence="6">
    <location>
        <begin position="328"/>
        <end position="346"/>
    </location>
</feature>
<evidence type="ECO:0000256" key="6">
    <source>
        <dbReference type="SAM" id="Phobius"/>
    </source>
</evidence>
<dbReference type="SUPFAM" id="SSF103473">
    <property type="entry name" value="MFS general substrate transporter"/>
    <property type="match status" value="1"/>
</dbReference>
<evidence type="ECO:0000313" key="9">
    <source>
        <dbReference type="Proteomes" id="UP001165267"/>
    </source>
</evidence>
<feature type="transmembrane region" description="Helical" evidence="6">
    <location>
        <begin position="64"/>
        <end position="84"/>
    </location>
</feature>
<name>A0ABT1XIT3_9BURK</name>
<evidence type="ECO:0000256" key="2">
    <source>
        <dbReference type="ARBA" id="ARBA00022475"/>
    </source>
</evidence>
<dbReference type="EMBL" id="JANKHG010000018">
    <property type="protein sequence ID" value="MCR2747193.1"/>
    <property type="molecule type" value="Genomic_DNA"/>
</dbReference>
<comment type="subcellular location">
    <subcellularLocation>
        <location evidence="1">Cell membrane</location>
        <topology evidence="1">Multi-pass membrane protein</topology>
    </subcellularLocation>
</comment>
<dbReference type="PANTHER" id="PTHR43124">
    <property type="entry name" value="PURINE EFFLUX PUMP PBUE"/>
    <property type="match status" value="1"/>
</dbReference>
<dbReference type="Pfam" id="PF07690">
    <property type="entry name" value="MFS_1"/>
    <property type="match status" value="1"/>
</dbReference>
<dbReference type="InterPro" id="IPR011701">
    <property type="entry name" value="MFS"/>
</dbReference>
<reference evidence="8" key="1">
    <citation type="submission" date="2022-07" db="EMBL/GenBank/DDBJ databases">
        <authorList>
            <person name="Xamxidin M."/>
        </authorList>
    </citation>
    <scope>NUCLEOTIDE SEQUENCE</scope>
    <source>
        <strain evidence="8">YS8-69</strain>
    </source>
</reference>
<protein>
    <submittedName>
        <fullName evidence="8">MFS transporter</fullName>
    </submittedName>
</protein>
<accession>A0ABT1XIT3</accession>
<proteinExistence type="predicted"/>
<dbReference type="PANTHER" id="PTHR43124:SF3">
    <property type="entry name" value="CHLORAMPHENICOL EFFLUX PUMP RV0191"/>
    <property type="match status" value="1"/>
</dbReference>
<dbReference type="PROSITE" id="PS50850">
    <property type="entry name" value="MFS"/>
    <property type="match status" value="1"/>
</dbReference>
<keyword evidence="2" id="KW-1003">Cell membrane</keyword>
<dbReference type="Proteomes" id="UP001165267">
    <property type="component" value="Unassembled WGS sequence"/>
</dbReference>
<dbReference type="InterPro" id="IPR050189">
    <property type="entry name" value="MFS_Efflux_Transporters"/>
</dbReference>
<evidence type="ECO:0000256" key="4">
    <source>
        <dbReference type="ARBA" id="ARBA00022989"/>
    </source>
</evidence>
<feature type="transmembrane region" description="Helical" evidence="6">
    <location>
        <begin position="154"/>
        <end position="173"/>
    </location>
</feature>
<comment type="caution">
    <text evidence="8">The sequence shown here is derived from an EMBL/GenBank/DDBJ whole genome shotgun (WGS) entry which is preliminary data.</text>
</comment>
<dbReference type="InterPro" id="IPR036259">
    <property type="entry name" value="MFS_trans_sf"/>
</dbReference>
<sequence>MRYNPNNVSRETGPDGVEHMYVNGALAVRMFVIFAAAYIMSYAFRAINAVIAQPLVNELGLSAGQLGFLASAYFLSFALMQLPVGVMLDRYGPRRVEAVLIGFAALGALLFAVADSYAVLWLARALIGVGVSACLMAAVKAYSLYFRPHLQASLSSWMLVAGSLGALTVTTPVEAALPALGWRGVFGLAAVLCVFAGLALWFALPALFKPQKTESVGLMAQGYKAIYAHPHFWRVAPLAMITQGGFMAFHGLWVGPWFTNVIGLSNAQAAQNMFLISAVLMLGYLTLGFLTKRISKAGGDEDQIMMIGMGLSLVVFAVQILQGAGSSVWGWLIHAFLISSGIMTYATCNKPFPKKLTGRSSTALNLLIFIGAFSIQWGIGLGIDAFVALGVSNTDAMRCSLAVLWLMQLCSWIWYARPGRKVSHLIPFKGLRY</sequence>
<feature type="transmembrane region" description="Helical" evidence="6">
    <location>
        <begin position="232"/>
        <end position="253"/>
    </location>
</feature>
<feature type="transmembrane region" description="Helical" evidence="6">
    <location>
        <begin position="120"/>
        <end position="142"/>
    </location>
</feature>
<feature type="transmembrane region" description="Helical" evidence="6">
    <location>
        <begin position="96"/>
        <end position="114"/>
    </location>
</feature>
<keyword evidence="5 6" id="KW-0472">Membrane</keyword>
<feature type="transmembrane region" description="Helical" evidence="6">
    <location>
        <begin position="366"/>
        <end position="389"/>
    </location>
</feature>
<dbReference type="InterPro" id="IPR020846">
    <property type="entry name" value="MFS_dom"/>
</dbReference>
<evidence type="ECO:0000313" key="8">
    <source>
        <dbReference type="EMBL" id="MCR2747193.1"/>
    </source>
</evidence>
<feature type="transmembrane region" description="Helical" evidence="6">
    <location>
        <begin position="303"/>
        <end position="322"/>
    </location>
</feature>
<feature type="transmembrane region" description="Helical" evidence="6">
    <location>
        <begin position="395"/>
        <end position="415"/>
    </location>
</feature>